<accession>A0ABD3NSQ1</accession>
<feature type="transmembrane region" description="Helical" evidence="1">
    <location>
        <begin position="419"/>
        <end position="438"/>
    </location>
</feature>
<sequence>MRRHARTILSGGVFATAFFLAPVHCAHFLQSALQNANPIFSSCYFQPTTHDKQFVASSSFLEPSLRAVRFWRSVGPIVVHYKFTELWFKAAHVDPQVRRETWDKLHTIHAQTGLKVILDLRGLFVKIGQVMSSRADFIPRQYVDVFSSLQDSVPPWENERVKEIIRDSLKTCQGLQLEEVFDSIDEVLGSASIGQVHKAKLATGETVAVKVMHPNAEKMFRDDFKVFRTLCKVALPGWDPILRELEMQMMTEFDYNNEAHNLICVRNNMAKSPYANKVVVPEPNIDLCSKRLLVMNYLSGKKLASHIEGNLADILDGDVTMARKVLKAKQQALFHSNDNIVDLQSKGFLHQLNVILGGSNKSLSTASNCIKALQLAAMTNDARRKLSLLLDVTGHQIFNDGLYNGDPHPGLSLSSEMCLFVKLALTFFLVAIGNILVLDCGRLGLIDYGQTRTLRKTDRLALARVVVGVGKSTNLMDNNLHEIADAMRSFGFKSQHSDDVTTAKFAALYFDSDNAGRELGYDTPQKYLQYLNSIDPMVEVPDAAVFVARTSFLFRGLGALLQQSLHTSHHWRKHALAALETNGDGRPLYNLGLTPVKYSMSKEI</sequence>
<dbReference type="InterPro" id="IPR011009">
    <property type="entry name" value="Kinase-like_dom_sf"/>
</dbReference>
<protein>
    <recommendedName>
        <fullName evidence="2">ABC1 atypical kinase-like domain-containing protein</fullName>
    </recommendedName>
</protein>
<dbReference type="EMBL" id="JALLPJ020001032">
    <property type="protein sequence ID" value="KAL3777666.1"/>
    <property type="molecule type" value="Genomic_DNA"/>
</dbReference>
<dbReference type="SUPFAM" id="SSF56112">
    <property type="entry name" value="Protein kinase-like (PK-like)"/>
    <property type="match status" value="1"/>
</dbReference>
<name>A0ABD3NSQ1_9STRA</name>
<evidence type="ECO:0000313" key="4">
    <source>
        <dbReference type="Proteomes" id="UP001530400"/>
    </source>
</evidence>
<proteinExistence type="predicted"/>
<gene>
    <name evidence="3" type="ORF">ACHAWO_001857</name>
</gene>
<dbReference type="PANTHER" id="PTHR43173">
    <property type="entry name" value="ABC1 FAMILY PROTEIN"/>
    <property type="match status" value="1"/>
</dbReference>
<evidence type="ECO:0000259" key="2">
    <source>
        <dbReference type="Pfam" id="PF03109"/>
    </source>
</evidence>
<dbReference type="Pfam" id="PF03109">
    <property type="entry name" value="ABC1"/>
    <property type="match status" value="1"/>
</dbReference>
<keyword evidence="1" id="KW-0812">Transmembrane</keyword>
<dbReference type="InterPro" id="IPR004147">
    <property type="entry name" value="ABC1_dom"/>
</dbReference>
<dbReference type="CDD" id="cd05121">
    <property type="entry name" value="ABC1_ADCK3-like"/>
    <property type="match status" value="1"/>
</dbReference>
<evidence type="ECO:0000256" key="1">
    <source>
        <dbReference type="SAM" id="Phobius"/>
    </source>
</evidence>
<keyword evidence="1" id="KW-1133">Transmembrane helix</keyword>
<dbReference type="Proteomes" id="UP001530400">
    <property type="component" value="Unassembled WGS sequence"/>
</dbReference>
<keyword evidence="4" id="KW-1185">Reference proteome</keyword>
<reference evidence="3 4" key="1">
    <citation type="submission" date="2024-10" db="EMBL/GenBank/DDBJ databases">
        <title>Updated reference genomes for cyclostephanoid diatoms.</title>
        <authorList>
            <person name="Roberts W.R."/>
            <person name="Alverson A.J."/>
        </authorList>
    </citation>
    <scope>NUCLEOTIDE SEQUENCE [LARGE SCALE GENOMIC DNA]</scope>
    <source>
        <strain evidence="3 4">AJA010-31</strain>
    </source>
</reference>
<dbReference type="InterPro" id="IPR051130">
    <property type="entry name" value="Mito_struct-func_regulator"/>
</dbReference>
<evidence type="ECO:0000313" key="3">
    <source>
        <dbReference type="EMBL" id="KAL3777666.1"/>
    </source>
</evidence>
<feature type="domain" description="ABC1 atypical kinase-like" evidence="2">
    <location>
        <begin position="149"/>
        <end position="306"/>
    </location>
</feature>
<dbReference type="AlphaFoldDB" id="A0ABD3NSQ1"/>
<keyword evidence="1" id="KW-0472">Membrane</keyword>
<organism evidence="3 4">
    <name type="scientific">Cyclotella atomus</name>
    <dbReference type="NCBI Taxonomy" id="382360"/>
    <lineage>
        <taxon>Eukaryota</taxon>
        <taxon>Sar</taxon>
        <taxon>Stramenopiles</taxon>
        <taxon>Ochrophyta</taxon>
        <taxon>Bacillariophyta</taxon>
        <taxon>Coscinodiscophyceae</taxon>
        <taxon>Thalassiosirophycidae</taxon>
        <taxon>Stephanodiscales</taxon>
        <taxon>Stephanodiscaceae</taxon>
        <taxon>Cyclotella</taxon>
    </lineage>
</organism>
<comment type="caution">
    <text evidence="3">The sequence shown here is derived from an EMBL/GenBank/DDBJ whole genome shotgun (WGS) entry which is preliminary data.</text>
</comment>
<dbReference type="Gene3D" id="3.30.200.20">
    <property type="entry name" value="Phosphorylase Kinase, domain 1"/>
    <property type="match status" value="1"/>
</dbReference>
<dbReference type="PANTHER" id="PTHR43173:SF34">
    <property type="entry name" value="ABC1 ATYPICAL KINASE-LIKE DOMAIN-CONTAINING PROTEIN"/>
    <property type="match status" value="1"/>
</dbReference>